<dbReference type="PANTHER" id="PTHR35131:SF1">
    <property type="entry name" value="EXPRESSED PROTEIN"/>
    <property type="match status" value="1"/>
</dbReference>
<protein>
    <submittedName>
        <fullName evidence="1">Uncharacterized protein</fullName>
    </submittedName>
</protein>
<dbReference type="OrthoDB" id="783264at2759"/>
<evidence type="ECO:0000313" key="1">
    <source>
        <dbReference type="EMBL" id="PWA96758.1"/>
    </source>
</evidence>
<keyword evidence="2" id="KW-1185">Reference proteome</keyword>
<gene>
    <name evidence="1" type="ORF">CTI12_AA036570</name>
</gene>
<dbReference type="PANTHER" id="PTHR35131">
    <property type="entry name" value="EXPRESSED PROTEIN"/>
    <property type="match status" value="1"/>
</dbReference>
<dbReference type="AlphaFoldDB" id="A0A2U1QFJ8"/>
<organism evidence="1 2">
    <name type="scientific">Artemisia annua</name>
    <name type="common">Sweet wormwood</name>
    <dbReference type="NCBI Taxonomy" id="35608"/>
    <lineage>
        <taxon>Eukaryota</taxon>
        <taxon>Viridiplantae</taxon>
        <taxon>Streptophyta</taxon>
        <taxon>Embryophyta</taxon>
        <taxon>Tracheophyta</taxon>
        <taxon>Spermatophyta</taxon>
        <taxon>Magnoliopsida</taxon>
        <taxon>eudicotyledons</taxon>
        <taxon>Gunneridae</taxon>
        <taxon>Pentapetalae</taxon>
        <taxon>asterids</taxon>
        <taxon>campanulids</taxon>
        <taxon>Asterales</taxon>
        <taxon>Asteraceae</taxon>
        <taxon>Asteroideae</taxon>
        <taxon>Anthemideae</taxon>
        <taxon>Artemisiinae</taxon>
        <taxon>Artemisia</taxon>
    </lineage>
</organism>
<dbReference type="Proteomes" id="UP000245207">
    <property type="component" value="Unassembled WGS sequence"/>
</dbReference>
<comment type="caution">
    <text evidence="1">The sequence shown here is derived from an EMBL/GenBank/DDBJ whole genome shotgun (WGS) entry which is preliminary data.</text>
</comment>
<sequence>MRNRIYCLSCTKQKNCITPKDNFFPHTLTTTMSITSPTIATTIFSEKMGGLDPVPIEIGARGTVGNLVMKEIEYFRRLEIGGCSNVGDHGKFSIRDSNIPDKKHRKDGGSSNFWPSFGFLTITWRKVKRKGTGSSGRFLPRMCTMVDVAESPYHKLHRLSKIPSFSYQNLKDDNNQSDV</sequence>
<name>A0A2U1QFJ8_ARTAN</name>
<evidence type="ECO:0000313" key="2">
    <source>
        <dbReference type="Proteomes" id="UP000245207"/>
    </source>
</evidence>
<proteinExistence type="predicted"/>
<dbReference type="EMBL" id="PKPP01000162">
    <property type="protein sequence ID" value="PWA96758.1"/>
    <property type="molecule type" value="Genomic_DNA"/>
</dbReference>
<reference evidence="1 2" key="1">
    <citation type="journal article" date="2018" name="Mol. Plant">
        <title>The genome of Artemisia annua provides insight into the evolution of Asteraceae family and artemisinin biosynthesis.</title>
        <authorList>
            <person name="Shen Q."/>
            <person name="Zhang L."/>
            <person name="Liao Z."/>
            <person name="Wang S."/>
            <person name="Yan T."/>
            <person name="Shi P."/>
            <person name="Liu M."/>
            <person name="Fu X."/>
            <person name="Pan Q."/>
            <person name="Wang Y."/>
            <person name="Lv Z."/>
            <person name="Lu X."/>
            <person name="Zhang F."/>
            <person name="Jiang W."/>
            <person name="Ma Y."/>
            <person name="Chen M."/>
            <person name="Hao X."/>
            <person name="Li L."/>
            <person name="Tang Y."/>
            <person name="Lv G."/>
            <person name="Zhou Y."/>
            <person name="Sun X."/>
            <person name="Brodelius P.E."/>
            <person name="Rose J.K.C."/>
            <person name="Tang K."/>
        </authorList>
    </citation>
    <scope>NUCLEOTIDE SEQUENCE [LARGE SCALE GENOMIC DNA]</scope>
    <source>
        <strain evidence="2">cv. Huhao1</strain>
        <tissue evidence="1">Leaf</tissue>
    </source>
</reference>
<accession>A0A2U1QFJ8</accession>